<feature type="domain" description="DUF5118" evidence="3">
    <location>
        <begin position="34"/>
        <end position="81"/>
    </location>
</feature>
<gene>
    <name evidence="4" type="ORF">POREN0001_1848</name>
</gene>
<comment type="caution">
    <text evidence="4">The sequence shown here is derived from an EMBL/GenBank/DDBJ whole genome shotgun (WGS) entry which is preliminary data.</text>
</comment>
<evidence type="ECO:0000259" key="3">
    <source>
        <dbReference type="Pfam" id="PF17162"/>
    </source>
</evidence>
<dbReference type="AlphaFoldDB" id="C3JBW2"/>
<protein>
    <recommendedName>
        <fullName evidence="6">Zinc-dependent metalloprotease</fullName>
    </recommendedName>
</protein>
<dbReference type="CDD" id="cd04276">
    <property type="entry name" value="ZnMc_MMP_like_2"/>
    <property type="match status" value="1"/>
</dbReference>
<evidence type="ECO:0000259" key="1">
    <source>
        <dbReference type="Pfam" id="PF16313"/>
    </source>
</evidence>
<dbReference type="Pfam" id="PF17148">
    <property type="entry name" value="DUF5117"/>
    <property type="match status" value="1"/>
</dbReference>
<feature type="domain" description="EcxA zinc-binding" evidence="1">
    <location>
        <begin position="406"/>
        <end position="718"/>
    </location>
</feature>
<proteinExistence type="predicted"/>
<dbReference type="Pfam" id="PF16313">
    <property type="entry name" value="DUF4953"/>
    <property type="match status" value="1"/>
</dbReference>
<dbReference type="InterPro" id="IPR024079">
    <property type="entry name" value="MetalloPept_cat_dom_sf"/>
</dbReference>
<dbReference type="PROSITE" id="PS51257">
    <property type="entry name" value="PROKAR_LIPOPROTEIN"/>
    <property type="match status" value="1"/>
</dbReference>
<dbReference type="STRING" id="553175.POREN0001_1848"/>
<dbReference type="GO" id="GO:0008237">
    <property type="term" value="F:metallopeptidase activity"/>
    <property type="evidence" value="ECO:0007669"/>
    <property type="project" value="InterPro"/>
</dbReference>
<dbReference type="GeneID" id="93365963"/>
<evidence type="ECO:0000313" key="5">
    <source>
        <dbReference type="Proteomes" id="UP000004295"/>
    </source>
</evidence>
<feature type="domain" description="DUF5117" evidence="2">
    <location>
        <begin position="98"/>
        <end position="276"/>
    </location>
</feature>
<evidence type="ECO:0008006" key="6">
    <source>
        <dbReference type="Google" id="ProtNLM"/>
    </source>
</evidence>
<dbReference type="EMBL" id="ACNN01000026">
    <property type="protein sequence ID" value="EEN82410.1"/>
    <property type="molecule type" value="Genomic_DNA"/>
</dbReference>
<organism evidence="4 5">
    <name type="scientific">Porphyromonas endodontalis (strain ATCC 35406 / DSM 24491 / JCM 8526 / CCUG 16442 / BCRC 14492 / NCTC 13058 / HG 370)</name>
    <name type="common">Bacteroides endodontalis</name>
    <dbReference type="NCBI Taxonomy" id="553175"/>
    <lineage>
        <taxon>Bacteria</taxon>
        <taxon>Pseudomonadati</taxon>
        <taxon>Bacteroidota</taxon>
        <taxon>Bacteroidia</taxon>
        <taxon>Bacteroidales</taxon>
        <taxon>Porphyromonadaceae</taxon>
        <taxon>Porphyromonas</taxon>
    </lineage>
</organism>
<reference evidence="4 5" key="1">
    <citation type="submission" date="2009-04" db="EMBL/GenBank/DDBJ databases">
        <authorList>
            <person name="Sebastian Y."/>
            <person name="Madupu R."/>
            <person name="Durkin A.S."/>
            <person name="Torralba M."/>
            <person name="Methe B."/>
            <person name="Sutton G.G."/>
            <person name="Strausberg R.L."/>
            <person name="Nelson K.E."/>
        </authorList>
    </citation>
    <scope>NUCLEOTIDE SEQUENCE [LARGE SCALE GENOMIC DNA]</scope>
    <source>
        <strain evidence="5">ATCC 35406 / BCRC 14492 / JCM 8526 / NCTC 13058 / HG 370</strain>
    </source>
</reference>
<dbReference type="Pfam" id="PF17162">
    <property type="entry name" value="DUF5118"/>
    <property type="match status" value="1"/>
</dbReference>
<dbReference type="Proteomes" id="UP000004295">
    <property type="component" value="Unassembled WGS sequence"/>
</dbReference>
<dbReference type="InterPro" id="IPR032534">
    <property type="entry name" value="EcxA_zinc-bd"/>
</dbReference>
<dbReference type="eggNOG" id="COG5549">
    <property type="taxonomic scope" value="Bacteria"/>
</dbReference>
<evidence type="ECO:0000313" key="4">
    <source>
        <dbReference type="EMBL" id="EEN82410.1"/>
    </source>
</evidence>
<evidence type="ECO:0000259" key="2">
    <source>
        <dbReference type="Pfam" id="PF17148"/>
    </source>
</evidence>
<dbReference type="Gene3D" id="3.40.390.10">
    <property type="entry name" value="Collagenase (Catalytic Domain)"/>
    <property type="match status" value="1"/>
</dbReference>
<accession>C3JBW2</accession>
<dbReference type="PANTHER" id="PTHR38478:SF1">
    <property type="entry name" value="ZINC DEPENDENT METALLOPROTEASE DOMAIN LIPOPROTEIN"/>
    <property type="match status" value="1"/>
</dbReference>
<dbReference type="InterPro" id="IPR033413">
    <property type="entry name" value="DUF5117"/>
</dbReference>
<dbReference type="InterPro" id="IPR034032">
    <property type="entry name" value="Zn_MMP-like_bac"/>
</dbReference>
<dbReference type="PANTHER" id="PTHR38478">
    <property type="entry name" value="PEPTIDASE M1A AND M12B"/>
    <property type="match status" value="1"/>
</dbReference>
<dbReference type="InterPro" id="IPR033428">
    <property type="entry name" value="DUF5118"/>
</dbReference>
<name>C3JBW2_POREA</name>
<sequence length="849" mass="96193">MHVTRQFLVVAALGISVLLGGCATKKKKKAPEKSTYEQTIADARESKGLLSVYHNKKNKLYFGIPDSLMGRDLYFINRVAGVSDTRELVAGVIQSSPFLFRFTKDDNNVYLVCPNVSDVVRKGDAIASSFRSNSLDRVVKTFPIVTREGDRSLIDVTKFFSGDEKLISPLRQVSGPLAERFIQGTLDGEASLVASAKAYPKNVEIVSRLTYNTRPHGAPYTVEMQRSILLLPKEPMQPRYADNRMGYFSSTRRLFTSDKDKVESFRLIHRWRLEPKDTAAYQRGELVEPVEPIIFYVDNAFPEKWRSTIKQGIEDWNTAFEAAGFKNAIKALDYPSDSTFDPNDARYNTFRYATTAIENAMGPSYVDPRSGEIISAQVIWYHNVIRLVHNWRLVQTGAVDPRVRTHVFTDDVMRESLRYVASHEVGHTLGLMHNMGASNAYTIENLRSPEFTKEHGTTPSIMDYARNNFVAQPGDYERGVRLTPPILGKYDIAAIKWGYSILPETFRGDTEGEKKQLRKMLEENAKDPMLLFGAQQFPNTVDPTAQTEDLSNDHFTAGDMSISNLKIITKNIDKWLYQEGEDYRDLEEVYYQIVGQYMRHVGHIVAHIGGIVFSESRQGDGKPSYTYVPRSEQKRAVEWLGSQAHEVSTWLLRQDLLNRIDNGSNTLVKQFTNSFVGNFFRGGNLRRIHEFNLSGAKDAYSLADYTHDVVTALFSATRSGKTSEYDRMLEACAIDLMLENALLTPTVKVENKKLAFTEACQEQFDQWVNVPSIPCGVSSAHQYNDGEESFTRMTMSYRPLSPERIAPYWMAALEEVEKLYKQKANSGDAAAKAFYRYQLRRIASALAVK</sequence>
<dbReference type="SUPFAM" id="SSF55486">
    <property type="entry name" value="Metalloproteases ('zincins'), catalytic domain"/>
    <property type="match status" value="1"/>
</dbReference>
<keyword evidence="5" id="KW-1185">Reference proteome</keyword>
<dbReference type="RefSeq" id="WP_004334226.1">
    <property type="nucleotide sequence ID" value="NZ_ACNN01000026.1"/>
</dbReference>